<dbReference type="PANTHER" id="PTHR44591">
    <property type="entry name" value="STRESS RESPONSE REGULATOR PROTEIN 1"/>
    <property type="match status" value="1"/>
</dbReference>
<evidence type="ECO:0000256" key="2">
    <source>
        <dbReference type="ARBA" id="ARBA00023012"/>
    </source>
</evidence>
<keyword evidence="1 6" id="KW-0597">Phosphoprotein</keyword>
<dbReference type="AlphaFoldDB" id="D1CC85"/>
<evidence type="ECO:0000256" key="5">
    <source>
        <dbReference type="ARBA" id="ARBA00023163"/>
    </source>
</evidence>
<evidence type="ECO:0000313" key="8">
    <source>
        <dbReference type="EMBL" id="ACZ42400.1"/>
    </source>
</evidence>
<organism evidence="8 9">
    <name type="scientific">Thermobaculum terrenum (strain ATCC BAA-798 / CCMEE 7001 / YNP1)</name>
    <dbReference type="NCBI Taxonomy" id="525904"/>
    <lineage>
        <taxon>Bacteria</taxon>
        <taxon>Bacillati</taxon>
        <taxon>Chloroflexota</taxon>
        <taxon>Chloroflexia</taxon>
        <taxon>Candidatus Thermobaculales</taxon>
        <taxon>Candidatus Thermobaculaceae</taxon>
        <taxon>Thermobaculum</taxon>
    </lineage>
</organism>
<protein>
    <submittedName>
        <fullName evidence="8">Response regulator receiver protein</fullName>
    </submittedName>
</protein>
<dbReference type="Gene3D" id="3.40.50.2300">
    <property type="match status" value="1"/>
</dbReference>
<dbReference type="STRING" id="525904.Tter_1494"/>
<dbReference type="HOGENOM" id="CLU_000445_69_17_0"/>
<dbReference type="InterPro" id="IPR001789">
    <property type="entry name" value="Sig_transdc_resp-reg_receiver"/>
</dbReference>
<dbReference type="InterPro" id="IPR011006">
    <property type="entry name" value="CheY-like_superfamily"/>
</dbReference>
<dbReference type="EMBL" id="CP001825">
    <property type="protein sequence ID" value="ACZ42400.1"/>
    <property type="molecule type" value="Genomic_DNA"/>
</dbReference>
<dbReference type="GO" id="GO:0000160">
    <property type="term" value="P:phosphorelay signal transduction system"/>
    <property type="evidence" value="ECO:0007669"/>
    <property type="project" value="UniProtKB-KW"/>
</dbReference>
<dbReference type="PANTHER" id="PTHR44591:SF23">
    <property type="entry name" value="CHEY SUBFAMILY"/>
    <property type="match status" value="1"/>
</dbReference>
<dbReference type="SUPFAM" id="SSF52172">
    <property type="entry name" value="CheY-like"/>
    <property type="match status" value="1"/>
</dbReference>
<dbReference type="RefSeq" id="WP_012875435.1">
    <property type="nucleotide sequence ID" value="NC_013525.1"/>
</dbReference>
<keyword evidence="9" id="KW-1185">Reference proteome</keyword>
<evidence type="ECO:0000256" key="3">
    <source>
        <dbReference type="ARBA" id="ARBA00023015"/>
    </source>
</evidence>
<dbReference type="FunFam" id="3.40.50.2300:FF:000001">
    <property type="entry name" value="DNA-binding response regulator PhoB"/>
    <property type="match status" value="1"/>
</dbReference>
<dbReference type="GO" id="GO:0003677">
    <property type="term" value="F:DNA binding"/>
    <property type="evidence" value="ECO:0007669"/>
    <property type="project" value="UniProtKB-KW"/>
</dbReference>
<dbReference type="SMART" id="SM00448">
    <property type="entry name" value="REC"/>
    <property type="match status" value="1"/>
</dbReference>
<dbReference type="Proteomes" id="UP000000323">
    <property type="component" value="Chromosome 1"/>
</dbReference>
<evidence type="ECO:0000256" key="6">
    <source>
        <dbReference type="PROSITE-ProRule" id="PRU00169"/>
    </source>
</evidence>
<dbReference type="CDD" id="cd17574">
    <property type="entry name" value="REC_OmpR"/>
    <property type="match status" value="1"/>
</dbReference>
<dbReference type="InterPro" id="IPR050595">
    <property type="entry name" value="Bact_response_regulator"/>
</dbReference>
<feature type="domain" description="Response regulatory" evidence="7">
    <location>
        <begin position="3"/>
        <end position="119"/>
    </location>
</feature>
<evidence type="ECO:0000259" key="7">
    <source>
        <dbReference type="PROSITE" id="PS50110"/>
    </source>
</evidence>
<keyword evidence="3" id="KW-0805">Transcription regulation</keyword>
<keyword evidence="4" id="KW-0238">DNA-binding</keyword>
<accession>D1CC85</accession>
<dbReference type="KEGG" id="ttr:Tter_1494"/>
<dbReference type="eggNOG" id="COG0745">
    <property type="taxonomic scope" value="Bacteria"/>
</dbReference>
<evidence type="ECO:0000313" key="9">
    <source>
        <dbReference type="Proteomes" id="UP000000323"/>
    </source>
</evidence>
<reference evidence="9" key="1">
    <citation type="journal article" date="2010" name="Stand. Genomic Sci.">
        <title>Complete genome sequence of 'Thermobaculum terrenum' type strain (YNP1).</title>
        <authorList>
            <person name="Kiss H."/>
            <person name="Cleland D."/>
            <person name="Lapidus A."/>
            <person name="Lucas S."/>
            <person name="Glavina Del Rio T."/>
            <person name="Nolan M."/>
            <person name="Tice H."/>
            <person name="Han C."/>
            <person name="Goodwin L."/>
            <person name="Pitluck S."/>
            <person name="Liolios K."/>
            <person name="Ivanova N."/>
            <person name="Mavromatis K."/>
            <person name="Ovchinnikova G."/>
            <person name="Pati A."/>
            <person name="Chen A."/>
            <person name="Palaniappan K."/>
            <person name="Land M."/>
            <person name="Hauser L."/>
            <person name="Chang Y."/>
            <person name="Jeffries C."/>
            <person name="Lu M."/>
            <person name="Brettin T."/>
            <person name="Detter J."/>
            <person name="Goker M."/>
            <person name="Tindall B."/>
            <person name="Beck B."/>
            <person name="McDermott T."/>
            <person name="Woyke T."/>
            <person name="Bristow J."/>
            <person name="Eisen J."/>
            <person name="Markowitz V."/>
            <person name="Hugenholtz P."/>
            <person name="Kyrpides N."/>
            <person name="Klenk H."/>
            <person name="Cheng J."/>
        </authorList>
    </citation>
    <scope>NUCLEOTIDE SEQUENCE [LARGE SCALE GENOMIC DNA]</scope>
    <source>
        <strain evidence="9">ATCC BAA-798 / YNP1</strain>
    </source>
</reference>
<dbReference type="Pfam" id="PF00072">
    <property type="entry name" value="Response_reg"/>
    <property type="match status" value="1"/>
</dbReference>
<sequence length="138" mass="15446">MARILVVEDEPSILKLISQNLTLRGFDIEIATDGETGLTRAREGKYDLILLDLMLPVISGWEVLRELGNQGILDRVPVIVVTAAAREEDEKRARSLGARDYLVKPFYIKELLQCVSTALSSHNQAGRNKQEKPSRRSS</sequence>
<keyword evidence="2" id="KW-0902">Two-component regulatory system</keyword>
<proteinExistence type="predicted"/>
<evidence type="ECO:0000256" key="1">
    <source>
        <dbReference type="ARBA" id="ARBA00022553"/>
    </source>
</evidence>
<feature type="modified residue" description="4-aspartylphosphate" evidence="6">
    <location>
        <position position="52"/>
    </location>
</feature>
<name>D1CC85_THET1</name>
<gene>
    <name evidence="8" type="ordered locus">Tter_1494</name>
</gene>
<keyword evidence="5" id="KW-0804">Transcription</keyword>
<dbReference type="PROSITE" id="PS50110">
    <property type="entry name" value="RESPONSE_REGULATORY"/>
    <property type="match status" value="1"/>
</dbReference>
<evidence type="ECO:0000256" key="4">
    <source>
        <dbReference type="ARBA" id="ARBA00023125"/>
    </source>
</evidence>